<evidence type="ECO:0000313" key="9">
    <source>
        <dbReference type="EMBL" id="CAB4633868.1"/>
    </source>
</evidence>
<feature type="transmembrane region" description="Helical" evidence="7">
    <location>
        <begin position="73"/>
        <end position="92"/>
    </location>
</feature>
<feature type="transmembrane region" description="Helical" evidence="7">
    <location>
        <begin position="227"/>
        <end position="247"/>
    </location>
</feature>
<dbReference type="Gene3D" id="1.20.1250.20">
    <property type="entry name" value="MFS general substrate transporter like domains"/>
    <property type="match status" value="1"/>
</dbReference>
<protein>
    <submittedName>
        <fullName evidence="9">Unannotated protein</fullName>
    </submittedName>
</protein>
<dbReference type="GO" id="GO:0005886">
    <property type="term" value="C:plasma membrane"/>
    <property type="evidence" value="ECO:0007669"/>
    <property type="project" value="UniProtKB-SubCell"/>
</dbReference>
<comment type="subcellular location">
    <subcellularLocation>
        <location evidence="1">Cell membrane</location>
        <topology evidence="1">Multi-pass membrane protein</topology>
    </subcellularLocation>
</comment>
<feature type="transmembrane region" description="Helical" evidence="7">
    <location>
        <begin position="301"/>
        <end position="323"/>
    </location>
</feature>
<evidence type="ECO:0000256" key="7">
    <source>
        <dbReference type="SAM" id="Phobius"/>
    </source>
</evidence>
<keyword evidence="6 7" id="KW-0472">Membrane</keyword>
<feature type="domain" description="Major facilitator superfamily (MFS) profile" evidence="8">
    <location>
        <begin position="39"/>
        <end position="558"/>
    </location>
</feature>
<dbReference type="InterPro" id="IPR004638">
    <property type="entry name" value="EmrB-like"/>
</dbReference>
<evidence type="ECO:0000256" key="5">
    <source>
        <dbReference type="ARBA" id="ARBA00022989"/>
    </source>
</evidence>
<feature type="transmembrane region" description="Helical" evidence="7">
    <location>
        <begin position="36"/>
        <end position="53"/>
    </location>
</feature>
<dbReference type="InterPro" id="IPR020846">
    <property type="entry name" value="MFS_dom"/>
</dbReference>
<dbReference type="SUPFAM" id="SSF103473">
    <property type="entry name" value="MFS general substrate transporter"/>
    <property type="match status" value="1"/>
</dbReference>
<evidence type="ECO:0000256" key="3">
    <source>
        <dbReference type="ARBA" id="ARBA00022475"/>
    </source>
</evidence>
<evidence type="ECO:0000256" key="6">
    <source>
        <dbReference type="ARBA" id="ARBA00023136"/>
    </source>
</evidence>
<organism evidence="9">
    <name type="scientific">freshwater metagenome</name>
    <dbReference type="NCBI Taxonomy" id="449393"/>
    <lineage>
        <taxon>unclassified sequences</taxon>
        <taxon>metagenomes</taxon>
        <taxon>ecological metagenomes</taxon>
    </lineage>
</organism>
<dbReference type="PROSITE" id="PS50850">
    <property type="entry name" value="MFS"/>
    <property type="match status" value="1"/>
</dbReference>
<dbReference type="GO" id="GO:0022857">
    <property type="term" value="F:transmembrane transporter activity"/>
    <property type="evidence" value="ECO:0007669"/>
    <property type="project" value="InterPro"/>
</dbReference>
<dbReference type="AlphaFoldDB" id="A0A6J6JB50"/>
<feature type="transmembrane region" description="Helical" evidence="7">
    <location>
        <begin position="104"/>
        <end position="123"/>
    </location>
</feature>
<reference evidence="9" key="1">
    <citation type="submission" date="2020-05" db="EMBL/GenBank/DDBJ databases">
        <authorList>
            <person name="Chiriac C."/>
            <person name="Salcher M."/>
            <person name="Ghai R."/>
            <person name="Kavagutti S V."/>
        </authorList>
    </citation>
    <scope>NUCLEOTIDE SEQUENCE</scope>
</reference>
<dbReference type="InterPro" id="IPR036259">
    <property type="entry name" value="MFS_trans_sf"/>
</dbReference>
<dbReference type="EMBL" id="CAEZVJ010000115">
    <property type="protein sequence ID" value="CAB4633868.1"/>
    <property type="molecule type" value="Genomic_DNA"/>
</dbReference>
<evidence type="ECO:0000256" key="4">
    <source>
        <dbReference type="ARBA" id="ARBA00022692"/>
    </source>
</evidence>
<keyword evidence="3" id="KW-1003">Cell membrane</keyword>
<evidence type="ECO:0000259" key="8">
    <source>
        <dbReference type="PROSITE" id="PS50850"/>
    </source>
</evidence>
<feature type="transmembrane region" description="Helical" evidence="7">
    <location>
        <begin position="534"/>
        <end position="553"/>
    </location>
</feature>
<feature type="transmembrane region" description="Helical" evidence="7">
    <location>
        <begin position="162"/>
        <end position="184"/>
    </location>
</feature>
<keyword evidence="5 7" id="KW-1133">Transmembrane helix</keyword>
<dbReference type="PANTHER" id="PTHR23501">
    <property type="entry name" value="MAJOR FACILITATOR SUPERFAMILY"/>
    <property type="match status" value="1"/>
</dbReference>
<feature type="transmembrane region" description="Helical" evidence="7">
    <location>
        <begin position="364"/>
        <end position="383"/>
    </location>
</feature>
<keyword evidence="4 7" id="KW-0812">Transmembrane</keyword>
<feature type="transmembrane region" description="Helical" evidence="7">
    <location>
        <begin position="335"/>
        <end position="357"/>
    </location>
</feature>
<dbReference type="FunFam" id="1.20.1720.10:FF:000004">
    <property type="entry name" value="EmrB/QacA family drug resistance transporter"/>
    <property type="match status" value="1"/>
</dbReference>
<evidence type="ECO:0000256" key="2">
    <source>
        <dbReference type="ARBA" id="ARBA00022448"/>
    </source>
</evidence>
<dbReference type="InterPro" id="IPR011701">
    <property type="entry name" value="MFS"/>
</dbReference>
<feature type="transmembrane region" description="Helical" evidence="7">
    <location>
        <begin position="259"/>
        <end position="280"/>
    </location>
</feature>
<accession>A0A6J6JB50</accession>
<evidence type="ECO:0000256" key="1">
    <source>
        <dbReference type="ARBA" id="ARBA00004651"/>
    </source>
</evidence>
<feature type="transmembrane region" description="Helical" evidence="7">
    <location>
        <begin position="129"/>
        <end position="150"/>
    </location>
</feature>
<feature type="transmembrane region" description="Helical" evidence="7">
    <location>
        <begin position="389"/>
        <end position="413"/>
    </location>
</feature>
<sequence length="575" mass="61384">MHDSFLKVIGRMLAVVPQSTAAKNVPATDAMTPREIWLVLIGLMSGMFLSSLDQTVVGTAMRTISDDLNGLSLQAWVTTAYLITSTVITPIAGKLSDICGRRPIYMASILIFLIGSILSGFAWSMPTLAVFRAIQGIGGGGLMSLAFTIIADMVAPRERAKYQGFFIAVFGSSSVLGPLVGGFFAGANQILWIDGWRWVFLVNIPIGAIALYMVWRFLHVPQIKHNVKIDWIGVVTVILAVVPLLLVAEQGREWGWLSWNSIMMYTLGILGIVGFIVAEARMGDAALIPLSLFKSTTFTQITVLGILVGFAMFGAMMTIPLFLQLVVGSTPTESGIQMLPMVLGIMMATAIGGRVISKTGRYKALPVFGTGLLVVAFVWLVQINKDSDLWFLMIGMLIVGSGLGLMMQTLTIASQNAVEPRQVGVATAGATFFRQIGGTLGTAVLFSVLFGKIPEALKDIFSRSDTQAQIGAALNDPAIINDPANAGIIEMFTNSSSNPESLADSLSGNTSFLNGAADVLKAPFVEGFALSAQSVYFVALVISIIAFVLSWFVKAEPLRDKSGHQEAAEAAAAAH</sequence>
<gene>
    <name evidence="9" type="ORF">UFOPK1961_00938</name>
</gene>
<proteinExistence type="predicted"/>
<dbReference type="NCBIfam" id="TIGR00711">
    <property type="entry name" value="efflux_EmrB"/>
    <property type="match status" value="1"/>
</dbReference>
<dbReference type="Pfam" id="PF07690">
    <property type="entry name" value="MFS_1"/>
    <property type="match status" value="1"/>
</dbReference>
<keyword evidence="2" id="KW-0813">Transport</keyword>
<dbReference type="PANTHER" id="PTHR23501:SF197">
    <property type="entry name" value="COMD"/>
    <property type="match status" value="1"/>
</dbReference>
<feature type="transmembrane region" description="Helical" evidence="7">
    <location>
        <begin position="196"/>
        <end position="215"/>
    </location>
</feature>
<feature type="transmembrane region" description="Helical" evidence="7">
    <location>
        <begin position="425"/>
        <end position="450"/>
    </location>
</feature>
<name>A0A6J6JB50_9ZZZZ</name>
<dbReference type="Gene3D" id="1.20.1720.10">
    <property type="entry name" value="Multidrug resistance protein D"/>
    <property type="match status" value="1"/>
</dbReference>
<dbReference type="CDD" id="cd17502">
    <property type="entry name" value="MFS_Azr1_MDR_like"/>
    <property type="match status" value="1"/>
</dbReference>